<evidence type="ECO:0000313" key="2">
    <source>
        <dbReference type="Proteomes" id="UP000662572"/>
    </source>
</evidence>
<dbReference type="AlphaFoldDB" id="A0A918UMB0"/>
<dbReference type="InterPro" id="IPR009964">
    <property type="entry name" value="DUF1491"/>
</dbReference>
<dbReference type="Proteomes" id="UP000662572">
    <property type="component" value="Unassembled WGS sequence"/>
</dbReference>
<comment type="caution">
    <text evidence="1">The sequence shown here is derived from an EMBL/GenBank/DDBJ whole genome shotgun (WGS) entry which is preliminary data.</text>
</comment>
<dbReference type="RefSeq" id="WP_189484433.1">
    <property type="nucleotide sequence ID" value="NZ_BMZB01000001.1"/>
</dbReference>
<organism evidence="1 2">
    <name type="scientific">Asticcacaulis endophyticus</name>
    <dbReference type="NCBI Taxonomy" id="1395890"/>
    <lineage>
        <taxon>Bacteria</taxon>
        <taxon>Pseudomonadati</taxon>
        <taxon>Pseudomonadota</taxon>
        <taxon>Alphaproteobacteria</taxon>
        <taxon>Caulobacterales</taxon>
        <taxon>Caulobacteraceae</taxon>
        <taxon>Asticcacaulis</taxon>
    </lineage>
</organism>
<evidence type="ECO:0000313" key="1">
    <source>
        <dbReference type="EMBL" id="GGZ20283.1"/>
    </source>
</evidence>
<keyword evidence="2" id="KW-1185">Reference proteome</keyword>
<evidence type="ECO:0008006" key="3">
    <source>
        <dbReference type="Google" id="ProtNLM"/>
    </source>
</evidence>
<name>A0A918UMB0_9CAUL</name>
<accession>A0A918UMB0</accession>
<gene>
    <name evidence="1" type="ORF">GCM10011273_01070</name>
</gene>
<reference evidence="1" key="2">
    <citation type="submission" date="2020-09" db="EMBL/GenBank/DDBJ databases">
        <authorList>
            <person name="Sun Q."/>
            <person name="Kim S."/>
        </authorList>
    </citation>
    <scope>NUCLEOTIDE SEQUENCE</scope>
    <source>
        <strain evidence="1">KCTC 32296</strain>
    </source>
</reference>
<protein>
    <recommendedName>
        <fullName evidence="3">DUF1491 family protein</fullName>
    </recommendedName>
</protein>
<dbReference type="Pfam" id="PF07372">
    <property type="entry name" value="DUF1491"/>
    <property type="match status" value="1"/>
</dbReference>
<dbReference type="EMBL" id="BMZB01000001">
    <property type="protein sequence ID" value="GGZ20283.1"/>
    <property type="molecule type" value="Genomic_DNA"/>
</dbReference>
<proteinExistence type="predicted"/>
<dbReference type="Gene3D" id="3.40.1530.20">
    <property type="entry name" value="Protein of unknown function (DUF1491)"/>
    <property type="match status" value="1"/>
</dbReference>
<reference evidence="1" key="1">
    <citation type="journal article" date="2014" name="Int. J. Syst. Evol. Microbiol.">
        <title>Complete genome sequence of Corynebacterium casei LMG S-19264T (=DSM 44701T), isolated from a smear-ripened cheese.</title>
        <authorList>
            <consortium name="US DOE Joint Genome Institute (JGI-PGF)"/>
            <person name="Walter F."/>
            <person name="Albersmeier A."/>
            <person name="Kalinowski J."/>
            <person name="Ruckert C."/>
        </authorList>
    </citation>
    <scope>NUCLEOTIDE SEQUENCE</scope>
    <source>
        <strain evidence="1">KCTC 32296</strain>
    </source>
</reference>
<sequence length="109" mass="12459">MLLSTDFWVGALLRRIEQGGGFGYIARKGDAKAGGVILKVVNLLTRQAYVLREVQGHDGALWMRPIKTDDEAEIDIYLQKQIKFDADLWVVEIEDREGRHFLTEKVEDL</sequence>